<name>A0A1I7VA57_LOALO</name>
<sequence>MAISYKGMARRHYRDTDVSYKKADQQLHVFTDHQVNFLFRHAPSEDNPVDIVTKGLFPVELRQYKLWWEGPSWLTDPESGWPQWEYQSTEKFKDKEERIVAKVASQTIETEGFNEEEKKKRNLYCDDRKLWRSQSRLENSELDEESKIQSTYRDTMRLPNI</sequence>
<accession>A0A1I7VA57</accession>
<keyword evidence="2" id="KW-1185">Reference proteome</keyword>
<dbReference type="Proteomes" id="UP000095285">
    <property type="component" value="Unassembled WGS sequence"/>
</dbReference>
<proteinExistence type="predicted"/>
<evidence type="ECO:0000313" key="2">
    <source>
        <dbReference type="Proteomes" id="UP000095285"/>
    </source>
</evidence>
<evidence type="ECO:0000256" key="1">
    <source>
        <dbReference type="SAM" id="MobiDB-lite"/>
    </source>
</evidence>
<dbReference type="AlphaFoldDB" id="A0A1I7VA57"/>
<reference evidence="3" key="2">
    <citation type="submission" date="2016-11" db="UniProtKB">
        <authorList>
            <consortium name="WormBaseParasite"/>
        </authorList>
    </citation>
    <scope>IDENTIFICATION</scope>
</reference>
<organism evidence="2 3">
    <name type="scientific">Loa loa</name>
    <name type="common">Eye worm</name>
    <name type="synonym">Filaria loa</name>
    <dbReference type="NCBI Taxonomy" id="7209"/>
    <lineage>
        <taxon>Eukaryota</taxon>
        <taxon>Metazoa</taxon>
        <taxon>Ecdysozoa</taxon>
        <taxon>Nematoda</taxon>
        <taxon>Chromadorea</taxon>
        <taxon>Rhabditida</taxon>
        <taxon>Spirurina</taxon>
        <taxon>Spiruromorpha</taxon>
        <taxon>Filarioidea</taxon>
        <taxon>Onchocercidae</taxon>
        <taxon>Loa</taxon>
    </lineage>
</organism>
<protein>
    <submittedName>
        <fullName evidence="3">Similar to</fullName>
    </submittedName>
</protein>
<evidence type="ECO:0000313" key="3">
    <source>
        <dbReference type="WBParaSite" id="EN70_11544"/>
    </source>
</evidence>
<dbReference type="WBParaSite" id="EN70_11544">
    <property type="protein sequence ID" value="EN70_11544"/>
    <property type="gene ID" value="EN70_11544"/>
</dbReference>
<feature type="region of interest" description="Disordered" evidence="1">
    <location>
        <begin position="142"/>
        <end position="161"/>
    </location>
</feature>
<reference evidence="2" key="1">
    <citation type="submission" date="2012-04" db="EMBL/GenBank/DDBJ databases">
        <title>The Genome Sequence of Loa loa.</title>
        <authorList>
            <consortium name="The Broad Institute Genome Sequencing Platform"/>
            <consortium name="Broad Institute Genome Sequencing Center for Infectious Disease"/>
            <person name="Nutman T.B."/>
            <person name="Fink D.L."/>
            <person name="Russ C."/>
            <person name="Young S."/>
            <person name="Zeng Q."/>
            <person name="Gargeya S."/>
            <person name="Alvarado L."/>
            <person name="Berlin A."/>
            <person name="Chapman S.B."/>
            <person name="Chen Z."/>
            <person name="Freedman E."/>
            <person name="Gellesch M."/>
            <person name="Goldberg J."/>
            <person name="Griggs A."/>
            <person name="Gujja S."/>
            <person name="Heilman E.R."/>
            <person name="Heiman D."/>
            <person name="Howarth C."/>
            <person name="Mehta T."/>
            <person name="Neiman D."/>
            <person name="Pearson M."/>
            <person name="Roberts A."/>
            <person name="Saif S."/>
            <person name="Shea T."/>
            <person name="Shenoy N."/>
            <person name="Sisk P."/>
            <person name="Stolte C."/>
            <person name="Sykes S."/>
            <person name="White J."/>
            <person name="Yandava C."/>
            <person name="Haas B."/>
            <person name="Henn M.R."/>
            <person name="Nusbaum C."/>
            <person name="Birren B."/>
        </authorList>
    </citation>
    <scope>NUCLEOTIDE SEQUENCE [LARGE SCALE GENOMIC DNA]</scope>
</reference>